<sequence>MKLASVRFVVRDIATMASFYARITEGEAQFLAPVFAEIVTRGATIALGTAQTVALFKEGSAEPAANRTAIIELQVDDVDATFARVSTFAEVVHEPKVMPWGNRTAQVRDPEGNLVSFYTPVTDAARARFDR</sequence>
<dbReference type="SUPFAM" id="SSF54593">
    <property type="entry name" value="Glyoxalase/Bleomycin resistance protein/Dihydroxybiphenyl dioxygenase"/>
    <property type="match status" value="1"/>
</dbReference>
<name>A0ABT6B9P6_9GAMM</name>
<dbReference type="PROSITE" id="PS51819">
    <property type="entry name" value="VOC"/>
    <property type="match status" value="1"/>
</dbReference>
<dbReference type="Pfam" id="PF00903">
    <property type="entry name" value="Glyoxalase"/>
    <property type="match status" value="1"/>
</dbReference>
<keyword evidence="3" id="KW-1185">Reference proteome</keyword>
<reference evidence="2 3" key="1">
    <citation type="journal article" date="2024" name="Curr. Microbiol.">
        <title>Luteibacter sahnii sp. nov., A Novel Yellow-Colored Xanthomonadin Pigment Producing Probiotic Bacterium from Healthy Rice Seed Microbiome.</title>
        <authorList>
            <person name="Jaiswal G."/>
            <person name="Rana R."/>
            <person name="Nayak P.K."/>
            <person name="Chouhan R."/>
            <person name="Gandhi S.G."/>
            <person name="Patel H.K."/>
            <person name="Patil P.B."/>
        </authorList>
    </citation>
    <scope>NUCLEOTIDE SEQUENCE [LARGE SCALE GENOMIC DNA]</scope>
    <source>
        <strain evidence="2 3">PPL201</strain>
    </source>
</reference>
<dbReference type="InterPro" id="IPR004360">
    <property type="entry name" value="Glyas_Fos-R_dOase_dom"/>
</dbReference>
<feature type="domain" description="VOC" evidence="1">
    <location>
        <begin position="2"/>
        <end position="120"/>
    </location>
</feature>
<gene>
    <name evidence="2" type="ORF">P3W24_07505</name>
</gene>
<dbReference type="InterPro" id="IPR037523">
    <property type="entry name" value="VOC_core"/>
</dbReference>
<proteinExistence type="predicted"/>
<organism evidence="2 3">
    <name type="scientific">Luteibacter sahnii</name>
    <dbReference type="NCBI Taxonomy" id="3021977"/>
    <lineage>
        <taxon>Bacteria</taxon>
        <taxon>Pseudomonadati</taxon>
        <taxon>Pseudomonadota</taxon>
        <taxon>Gammaproteobacteria</taxon>
        <taxon>Lysobacterales</taxon>
        <taxon>Rhodanobacteraceae</taxon>
        <taxon>Luteibacter</taxon>
    </lineage>
</organism>
<evidence type="ECO:0000313" key="2">
    <source>
        <dbReference type="EMBL" id="MDF4024804.1"/>
    </source>
</evidence>
<accession>A0ABT6B9P6</accession>
<dbReference type="Gene3D" id="3.10.180.10">
    <property type="entry name" value="2,3-Dihydroxybiphenyl 1,2-Dioxygenase, domain 1"/>
    <property type="match status" value="1"/>
</dbReference>
<dbReference type="InterPro" id="IPR029068">
    <property type="entry name" value="Glyas_Bleomycin-R_OHBP_Dase"/>
</dbReference>
<evidence type="ECO:0000313" key="3">
    <source>
        <dbReference type="Proteomes" id="UP001528850"/>
    </source>
</evidence>
<comment type="caution">
    <text evidence="2">The sequence shown here is derived from an EMBL/GenBank/DDBJ whole genome shotgun (WGS) entry which is preliminary data.</text>
</comment>
<protein>
    <submittedName>
        <fullName evidence="2">VOC family protein</fullName>
    </submittedName>
</protein>
<dbReference type="Proteomes" id="UP001528850">
    <property type="component" value="Unassembled WGS sequence"/>
</dbReference>
<dbReference type="EMBL" id="JARJJS010000002">
    <property type="protein sequence ID" value="MDF4024804.1"/>
    <property type="molecule type" value="Genomic_DNA"/>
</dbReference>
<evidence type="ECO:0000259" key="1">
    <source>
        <dbReference type="PROSITE" id="PS51819"/>
    </source>
</evidence>